<evidence type="ECO:0000259" key="2">
    <source>
        <dbReference type="Pfam" id="PF11695"/>
    </source>
</evidence>
<dbReference type="Pfam" id="PF11695">
    <property type="entry name" value="DUF3291"/>
    <property type="match status" value="1"/>
</dbReference>
<dbReference type="Proteomes" id="UP000470470">
    <property type="component" value="Unassembled WGS sequence"/>
</dbReference>
<keyword evidence="4" id="KW-1185">Reference proteome</keyword>
<feature type="domain" description="DUF3291" evidence="2">
    <location>
        <begin position="5"/>
        <end position="147"/>
    </location>
</feature>
<comment type="caution">
    <text evidence="3">The sequence shown here is derived from an EMBL/GenBank/DDBJ whole genome shotgun (WGS) entry which is preliminary data.</text>
</comment>
<name>A0A7K3W869_9ACTN</name>
<dbReference type="SUPFAM" id="SSF54909">
    <property type="entry name" value="Dimeric alpha+beta barrel"/>
    <property type="match status" value="1"/>
</dbReference>
<dbReference type="InterPro" id="IPR011008">
    <property type="entry name" value="Dimeric_a/b-barrel"/>
</dbReference>
<proteinExistence type="predicted"/>
<accession>A0A7K3W869</accession>
<reference evidence="3 4" key="1">
    <citation type="submission" date="2020-02" db="EMBL/GenBank/DDBJ databases">
        <title>The whole genome sequence of CPCC 205119.</title>
        <authorList>
            <person name="Jiang Z."/>
        </authorList>
    </citation>
    <scope>NUCLEOTIDE SEQUENCE [LARGE SCALE GENOMIC DNA]</scope>
    <source>
        <strain evidence="3 4">CPCC 205119</strain>
    </source>
</reference>
<sequence length="169" mass="18546">MAVDLAQVNVSRLLAPLESALLAPFVAALDEVNAEGDRAPGFLWRLQTEDGNATAVEAFGWDVAGSHGVIVNLTTWTSVETLADFVFAGRHLDIMRRRREWFARATEATTALWWVPAGHRPSTDEAEDRVRRLRRDGPTVDAFTLRHPFAAPGHVGPPPRAGDDRLCPA</sequence>
<dbReference type="InterPro" id="IPR021708">
    <property type="entry name" value="DUF3291"/>
</dbReference>
<dbReference type="RefSeq" id="WP_152731718.1">
    <property type="nucleotide sequence ID" value="NZ_JAABOZ010000006.1"/>
</dbReference>
<evidence type="ECO:0000313" key="4">
    <source>
        <dbReference type="Proteomes" id="UP000470470"/>
    </source>
</evidence>
<evidence type="ECO:0000256" key="1">
    <source>
        <dbReference type="SAM" id="MobiDB-lite"/>
    </source>
</evidence>
<protein>
    <submittedName>
        <fullName evidence="3">DUF3291 domain-containing protein</fullName>
    </submittedName>
</protein>
<feature type="region of interest" description="Disordered" evidence="1">
    <location>
        <begin position="148"/>
        <end position="169"/>
    </location>
</feature>
<organism evidence="3 4">
    <name type="scientific">Goekera deserti</name>
    <dbReference type="NCBI Taxonomy" id="2497753"/>
    <lineage>
        <taxon>Bacteria</taxon>
        <taxon>Bacillati</taxon>
        <taxon>Actinomycetota</taxon>
        <taxon>Actinomycetes</taxon>
        <taxon>Geodermatophilales</taxon>
        <taxon>Geodermatophilaceae</taxon>
        <taxon>Goekera</taxon>
    </lineage>
</organism>
<gene>
    <name evidence="3" type="ORF">G1H19_01335</name>
</gene>
<dbReference type="AlphaFoldDB" id="A0A7K3W869"/>
<evidence type="ECO:0000313" key="3">
    <source>
        <dbReference type="EMBL" id="NEL52658.1"/>
    </source>
</evidence>
<dbReference type="EMBL" id="JAAGWK010000004">
    <property type="protein sequence ID" value="NEL52658.1"/>
    <property type="molecule type" value="Genomic_DNA"/>
</dbReference>